<evidence type="ECO:0000256" key="2">
    <source>
        <dbReference type="ARBA" id="ARBA00011245"/>
    </source>
</evidence>
<evidence type="ECO:0000256" key="5">
    <source>
        <dbReference type="ARBA" id="ARBA00049244"/>
    </source>
</evidence>
<reference evidence="8" key="1">
    <citation type="journal article" date="2019" name="Int. J. Syst. Evol. Microbiol.">
        <title>The Global Catalogue of Microorganisms (GCM) 10K type strain sequencing project: providing services to taxonomists for standard genome sequencing and annotation.</title>
        <authorList>
            <consortium name="The Broad Institute Genomics Platform"/>
            <consortium name="The Broad Institute Genome Sequencing Center for Infectious Disease"/>
            <person name="Wu L."/>
            <person name="Ma J."/>
        </authorList>
    </citation>
    <scope>NUCLEOTIDE SEQUENCE [LARGE SCALE GENOMIC DNA]</scope>
    <source>
        <strain evidence="8">KCTC 42182</strain>
    </source>
</reference>
<dbReference type="PANTHER" id="PTHR11076:SF34">
    <property type="entry name" value="PROTEIN UMUC"/>
    <property type="match status" value="1"/>
</dbReference>
<comment type="function">
    <text evidence="4">Poorly processive, error-prone DNA polymerase involved in untargeted mutagenesis. Copies undamaged DNA at stalled replication forks, which arise in vivo from mismatched or misaligned primer ends. These misaligned primers can be extended by PolIV. Exhibits no 3'-5' exonuclease (proofreading) activity. May be involved in translesional synthesis, in conjunction with the beta clamp from PolIII.</text>
</comment>
<evidence type="ECO:0000256" key="4">
    <source>
        <dbReference type="ARBA" id="ARBA00025589"/>
    </source>
</evidence>
<dbReference type="SUPFAM" id="SSF100879">
    <property type="entry name" value="Lesion bypass DNA polymerase (Y-family), little finger domain"/>
    <property type="match status" value="1"/>
</dbReference>
<dbReference type="SUPFAM" id="SSF56672">
    <property type="entry name" value="DNA/RNA polymerases"/>
    <property type="match status" value="1"/>
</dbReference>
<evidence type="ECO:0000313" key="7">
    <source>
        <dbReference type="EMBL" id="MFC3676328.1"/>
    </source>
</evidence>
<organism evidence="7 8">
    <name type="scientific">Ferrovibrio xuzhouensis</name>
    <dbReference type="NCBI Taxonomy" id="1576914"/>
    <lineage>
        <taxon>Bacteria</taxon>
        <taxon>Pseudomonadati</taxon>
        <taxon>Pseudomonadota</taxon>
        <taxon>Alphaproteobacteria</taxon>
        <taxon>Rhodospirillales</taxon>
        <taxon>Rhodospirillaceae</taxon>
        <taxon>Ferrovibrio</taxon>
    </lineage>
</organism>
<dbReference type="CDD" id="cd00424">
    <property type="entry name" value="PolY"/>
    <property type="match status" value="1"/>
</dbReference>
<evidence type="ECO:0000313" key="8">
    <source>
        <dbReference type="Proteomes" id="UP001595711"/>
    </source>
</evidence>
<dbReference type="PROSITE" id="PS50173">
    <property type="entry name" value="UMUC"/>
    <property type="match status" value="1"/>
</dbReference>
<dbReference type="RefSeq" id="WP_379726736.1">
    <property type="nucleotide sequence ID" value="NZ_JBHRYJ010000002.1"/>
</dbReference>
<gene>
    <name evidence="7" type="ORF">ACFOOQ_12290</name>
</gene>
<comment type="caution">
    <text evidence="7">The sequence shown here is derived from an EMBL/GenBank/DDBJ whole genome shotgun (WGS) entry which is preliminary data.</text>
</comment>
<comment type="catalytic activity">
    <reaction evidence="5">
        <text>DNA(n) + a 2'-deoxyribonucleoside 5'-triphosphate = DNA(n+1) + diphosphate</text>
        <dbReference type="Rhea" id="RHEA:22508"/>
        <dbReference type="Rhea" id="RHEA-COMP:17339"/>
        <dbReference type="Rhea" id="RHEA-COMP:17340"/>
        <dbReference type="ChEBI" id="CHEBI:33019"/>
        <dbReference type="ChEBI" id="CHEBI:61560"/>
        <dbReference type="ChEBI" id="CHEBI:173112"/>
        <dbReference type="EC" id="2.7.7.7"/>
    </reaction>
</comment>
<comment type="subunit">
    <text evidence="2">Monomer.</text>
</comment>
<dbReference type="Gene3D" id="3.40.1170.60">
    <property type="match status" value="1"/>
</dbReference>
<accession>A0ABV7VH52</accession>
<dbReference type="InterPro" id="IPR053848">
    <property type="entry name" value="IMS_HHH_1"/>
</dbReference>
<dbReference type="Gene3D" id="3.30.70.270">
    <property type="match status" value="1"/>
</dbReference>
<evidence type="ECO:0000256" key="3">
    <source>
        <dbReference type="ARBA" id="ARBA00012417"/>
    </source>
</evidence>
<dbReference type="InterPro" id="IPR017961">
    <property type="entry name" value="DNA_pol_Y-fam_little_finger"/>
</dbReference>
<keyword evidence="8" id="KW-1185">Reference proteome</keyword>
<dbReference type="EC" id="2.7.7.7" evidence="3"/>
<evidence type="ECO:0000256" key="1">
    <source>
        <dbReference type="ARBA" id="ARBA00010945"/>
    </source>
</evidence>
<dbReference type="InterPro" id="IPR043502">
    <property type="entry name" value="DNA/RNA_pol_sf"/>
</dbReference>
<protein>
    <recommendedName>
        <fullName evidence="3">DNA-directed DNA polymerase</fullName>
        <ecNumber evidence="3">2.7.7.7</ecNumber>
    </recommendedName>
</protein>
<dbReference type="Proteomes" id="UP001595711">
    <property type="component" value="Unassembled WGS sequence"/>
</dbReference>
<name>A0ABV7VH52_9PROT</name>
<dbReference type="InterPro" id="IPR043128">
    <property type="entry name" value="Rev_trsase/Diguanyl_cyclase"/>
</dbReference>
<evidence type="ECO:0000259" key="6">
    <source>
        <dbReference type="PROSITE" id="PS50173"/>
    </source>
</evidence>
<dbReference type="InterPro" id="IPR036775">
    <property type="entry name" value="DNA_pol_Y-fam_lit_finger_sf"/>
</dbReference>
<dbReference type="Gene3D" id="3.30.1490.100">
    <property type="entry name" value="DNA polymerase, Y-family, little finger domain"/>
    <property type="match status" value="1"/>
</dbReference>
<dbReference type="Pfam" id="PF00817">
    <property type="entry name" value="IMS"/>
    <property type="match status" value="1"/>
</dbReference>
<comment type="similarity">
    <text evidence="1">Belongs to the DNA polymerase type-Y family.</text>
</comment>
<dbReference type="Gene3D" id="1.10.150.20">
    <property type="entry name" value="5' to 3' exonuclease, C-terminal subdomain"/>
    <property type="match status" value="1"/>
</dbReference>
<dbReference type="EMBL" id="JBHRYJ010000002">
    <property type="protein sequence ID" value="MFC3676328.1"/>
    <property type="molecule type" value="Genomic_DNA"/>
</dbReference>
<feature type="domain" description="UmuC" evidence="6">
    <location>
        <begin position="28"/>
        <end position="211"/>
    </location>
</feature>
<dbReference type="PANTHER" id="PTHR11076">
    <property type="entry name" value="DNA REPAIR POLYMERASE UMUC / TRANSFERASE FAMILY MEMBER"/>
    <property type="match status" value="1"/>
</dbReference>
<dbReference type="InterPro" id="IPR050116">
    <property type="entry name" value="DNA_polymerase-Y"/>
</dbReference>
<dbReference type="Pfam" id="PF11799">
    <property type="entry name" value="IMS_C"/>
    <property type="match status" value="1"/>
</dbReference>
<dbReference type="InterPro" id="IPR001126">
    <property type="entry name" value="UmuC"/>
</dbReference>
<dbReference type="Pfam" id="PF21999">
    <property type="entry name" value="IMS_HHH_1"/>
    <property type="match status" value="1"/>
</dbReference>
<proteinExistence type="inferred from homology"/>
<sequence length="445" mass="50242">MAHPPPEPPAPDSAADRRRAWAASSLRFLYLDLNSFFASVEQQDDPRLRRRPVIVVPVMSDTTSAIAASIEAKTFGIKTGTPVWEAKQKCPGIAIVNARHDRYVEFHDEIKKEIDRHIPVYRTWSIDEVSCELMGPQRLKPEAIALSQRIREGLLRNLGECVRCSIGIAPNQFLAKLASDMQKPDGLTVIEGHELPGRILPLALRDLPGIGHNMEVRLNQAGIGTIAELWDLKPEEARRIWGSKEGPAFLQRMRGIGDYEQSTAHRSISHEHVLPPQFRDMESARLIARRLGVKGGARLRRMGYVAGNLGLKVRFDDDRRWAGEFRLTQTQDSFVILDGIDRLWTQMLRETRGGRGRYRKVGMWLTGLVPQDEVTLDLFGGASGLEKDDAAAAAKRAKLWAMLDRLNQKYEKDTVHIGALPRHRADFMGAKIAFNRIPEREEFKE</sequence>